<feature type="compositionally biased region" description="Acidic residues" evidence="1">
    <location>
        <begin position="289"/>
        <end position="305"/>
    </location>
</feature>
<gene>
    <name evidence="2" type="ORF">Pfra01_001200200</name>
</gene>
<sequence length="590" mass="65699">MGAEPKYCKVTVHPANLQASPPRMRRQTVGDEGLPAIRNRPFQRAPPPVPPYKTHAAAVYDNVEELQEDDAADIAVLSEDESMVSSRRRAHTTSSLSSSVRLSNILNPLSRMTMRWTEHSVDSPNKATESSTTSASSSPNMMDTPPPLMTPPPMMDLANSFLDVDTDGTDDILRPTFEDTGGLRPTFDDVGSMRPTFEDTGSRPTFEETSKSRPTFEDTGVSRPTFDSLRPTFEDIHSLMSSTPPIPAGLTLDMLPTEYETPTIPSHVRDVLLHNQNQHRGMSPLAIDQSDDDFESESEIEDDDASSATTDDYGEDPTNRSVDIDSIRQTRSQALANFEASLIRRVPRSRTTEIPRRIGGSARHIRGLSSPPRMMSQVIRRKATVPTESNTGVGAHASHNNESASVPMYHGQELHLVFKTTTGQITQVQGHSKRRGVGHKNPFSRRVRCYAIQPYEQLEDADTLRIIGHTTDGLLRGGDCISLARTDGTVLRMQKISKKLTFSNKIDVRAKFVITGVPDRTPVTSTSTFYLQSVYDRKKTVGFLPSRRKSHPGCLAMYVHRNTEDKVEPIQFFKHPGHSLAFWHNPQQWV</sequence>
<dbReference type="Proteomes" id="UP001165121">
    <property type="component" value="Unassembled WGS sequence"/>
</dbReference>
<comment type="caution">
    <text evidence="2">The sequence shown here is derived from an EMBL/GenBank/DDBJ whole genome shotgun (WGS) entry which is preliminary data.</text>
</comment>
<protein>
    <submittedName>
        <fullName evidence="2">Unnamed protein product</fullName>
    </submittedName>
</protein>
<feature type="compositionally biased region" description="Basic and acidic residues" evidence="1">
    <location>
        <begin position="196"/>
        <end position="216"/>
    </location>
</feature>
<feature type="compositionally biased region" description="Low complexity" evidence="1">
    <location>
        <begin position="127"/>
        <end position="143"/>
    </location>
</feature>
<keyword evidence="3" id="KW-1185">Reference proteome</keyword>
<organism evidence="2 3">
    <name type="scientific">Phytophthora fragariaefolia</name>
    <dbReference type="NCBI Taxonomy" id="1490495"/>
    <lineage>
        <taxon>Eukaryota</taxon>
        <taxon>Sar</taxon>
        <taxon>Stramenopiles</taxon>
        <taxon>Oomycota</taxon>
        <taxon>Peronosporomycetes</taxon>
        <taxon>Peronosporales</taxon>
        <taxon>Peronosporaceae</taxon>
        <taxon>Phytophthora</taxon>
    </lineage>
</organism>
<feature type="region of interest" description="Disordered" evidence="1">
    <location>
        <begin position="174"/>
        <end position="227"/>
    </location>
</feature>
<proteinExistence type="predicted"/>
<name>A0A9W7CV49_9STRA</name>
<evidence type="ECO:0000313" key="2">
    <source>
        <dbReference type="EMBL" id="GMF39841.1"/>
    </source>
</evidence>
<accession>A0A9W7CV49</accession>
<evidence type="ECO:0000313" key="3">
    <source>
        <dbReference type="Proteomes" id="UP001165121"/>
    </source>
</evidence>
<dbReference type="OrthoDB" id="161987at2759"/>
<dbReference type="EMBL" id="BSXT01001193">
    <property type="protein sequence ID" value="GMF39841.1"/>
    <property type="molecule type" value="Genomic_DNA"/>
</dbReference>
<feature type="region of interest" description="Disordered" evidence="1">
    <location>
        <begin position="118"/>
        <end position="145"/>
    </location>
</feature>
<reference evidence="2" key="1">
    <citation type="submission" date="2023-04" db="EMBL/GenBank/DDBJ databases">
        <title>Phytophthora fragariaefolia NBRC 109709.</title>
        <authorList>
            <person name="Ichikawa N."/>
            <person name="Sato H."/>
            <person name="Tonouchi N."/>
        </authorList>
    </citation>
    <scope>NUCLEOTIDE SEQUENCE</scope>
    <source>
        <strain evidence="2">NBRC 109709</strain>
    </source>
</reference>
<dbReference type="AlphaFoldDB" id="A0A9W7CV49"/>
<feature type="region of interest" description="Disordered" evidence="1">
    <location>
        <begin position="280"/>
        <end position="326"/>
    </location>
</feature>
<evidence type="ECO:0000256" key="1">
    <source>
        <dbReference type="SAM" id="MobiDB-lite"/>
    </source>
</evidence>